<evidence type="ECO:0000313" key="3">
    <source>
        <dbReference type="Proteomes" id="UP000216411"/>
    </source>
</evidence>
<dbReference type="EMBL" id="QICS01000005">
    <property type="protein sequence ID" value="PXV90257.1"/>
    <property type="molecule type" value="Genomic_DNA"/>
</dbReference>
<dbReference type="InterPro" id="IPR012674">
    <property type="entry name" value="Calycin"/>
</dbReference>
<dbReference type="RefSeq" id="WP_094377555.1">
    <property type="nucleotide sequence ID" value="NZ_NOKA02000098.1"/>
</dbReference>
<dbReference type="Pfam" id="PF09148">
    <property type="entry name" value="DUF1934"/>
    <property type="match status" value="1"/>
</dbReference>
<dbReference type="Gene3D" id="2.40.128.20">
    <property type="match status" value="1"/>
</dbReference>
<organism evidence="1 4">
    <name type="scientific">Lachnotalea glycerini</name>
    <dbReference type="NCBI Taxonomy" id="1763509"/>
    <lineage>
        <taxon>Bacteria</taxon>
        <taxon>Bacillati</taxon>
        <taxon>Bacillota</taxon>
        <taxon>Clostridia</taxon>
        <taxon>Lachnospirales</taxon>
        <taxon>Lachnospiraceae</taxon>
        <taxon>Lachnotalea</taxon>
    </lineage>
</organism>
<dbReference type="EMBL" id="NOKA02000098">
    <property type="protein sequence ID" value="RDY27799.1"/>
    <property type="molecule type" value="Genomic_DNA"/>
</dbReference>
<dbReference type="AlphaFoldDB" id="A0A255II41"/>
<proteinExistence type="predicted"/>
<comment type="caution">
    <text evidence="1">The sequence shown here is derived from an EMBL/GenBank/DDBJ whole genome shotgun (WGS) entry which is preliminary data.</text>
</comment>
<evidence type="ECO:0000313" key="2">
    <source>
        <dbReference type="EMBL" id="RDY27799.1"/>
    </source>
</evidence>
<dbReference type="InterPro" id="IPR015231">
    <property type="entry name" value="DUF1934"/>
</dbReference>
<dbReference type="Proteomes" id="UP000216411">
    <property type="component" value="Unassembled WGS sequence"/>
</dbReference>
<dbReference type="OrthoDB" id="1680906at2"/>
<dbReference type="SUPFAM" id="SSF50814">
    <property type="entry name" value="Lipocalins"/>
    <property type="match status" value="1"/>
</dbReference>
<reference evidence="2" key="3">
    <citation type="submission" date="2018-07" db="EMBL/GenBank/DDBJ databases">
        <authorList>
            <person name="Quirk P.G."/>
            <person name="Krulwich T.A."/>
        </authorList>
    </citation>
    <scope>NUCLEOTIDE SEQUENCE</scope>
    <source>
        <strain evidence="2">CCRI-19302</strain>
    </source>
</reference>
<evidence type="ECO:0000313" key="1">
    <source>
        <dbReference type="EMBL" id="PXV90257.1"/>
    </source>
</evidence>
<evidence type="ECO:0000313" key="4">
    <source>
        <dbReference type="Proteomes" id="UP000247523"/>
    </source>
</evidence>
<reference evidence="2 3" key="1">
    <citation type="journal article" date="2017" name="Genome Announc.">
        <title>Draft Genome Sequence of a Sporulating and Motile Strain of Lachnotalea glycerini Isolated from Water in Quebec City, Canada.</title>
        <authorList>
            <person name="Maheux A.F."/>
            <person name="Boudreau D.K."/>
            <person name="Berube E."/>
            <person name="Boissinot M."/>
            <person name="Raymond F."/>
            <person name="Brodeur S."/>
            <person name="Corbeil J."/>
            <person name="Isabel S."/>
            <person name="Omar R.F."/>
            <person name="Bergeron M.G."/>
        </authorList>
    </citation>
    <scope>NUCLEOTIDE SEQUENCE [LARGE SCALE GENOMIC DNA]</scope>
    <source>
        <strain evidence="2 3">CCRI-19302</strain>
    </source>
</reference>
<sequence length="151" mass="17077">MTKDVILSISGLQFDHTQIDAGEPVEIITIGEYYKKNDKHYIMFSEVTEGFTGTTKNTLKISKDTLDITKKGVTNVHMIFEKNKKNITCYNTPFGNLMVGIAAKDVIIAEEEENIDVNVDYTLYINYEHLAECSIAINIKSKDAKNFSLEQ</sequence>
<accession>A0A255II41</accession>
<keyword evidence="3" id="KW-1185">Reference proteome</keyword>
<reference evidence="1 4" key="2">
    <citation type="submission" date="2018-05" db="EMBL/GenBank/DDBJ databases">
        <title>Genomic Encyclopedia of Type Strains, Phase IV (KMG-IV): sequencing the most valuable type-strain genomes for metagenomic binning, comparative biology and taxonomic classification.</title>
        <authorList>
            <person name="Goeker M."/>
        </authorList>
    </citation>
    <scope>NUCLEOTIDE SEQUENCE [LARGE SCALE GENOMIC DNA]</scope>
    <source>
        <strain evidence="1 4">DSM 28816</strain>
    </source>
</reference>
<dbReference type="Proteomes" id="UP000247523">
    <property type="component" value="Unassembled WGS sequence"/>
</dbReference>
<gene>
    <name evidence="1" type="ORF">C8E03_105166</name>
    <name evidence="2" type="ORF">CG710_020250</name>
</gene>
<protein>
    <submittedName>
        <fullName evidence="2">DUF1934 domain-containing protein</fullName>
    </submittedName>
</protein>
<name>A0A255II41_9FIRM</name>